<accession>A0A9N9I3H9</accession>
<evidence type="ECO:0000313" key="1">
    <source>
        <dbReference type="EMBL" id="CAG8718764.1"/>
    </source>
</evidence>
<reference evidence="1" key="1">
    <citation type="submission" date="2021-06" db="EMBL/GenBank/DDBJ databases">
        <authorList>
            <person name="Kallberg Y."/>
            <person name="Tangrot J."/>
            <person name="Rosling A."/>
        </authorList>
    </citation>
    <scope>NUCLEOTIDE SEQUENCE</scope>
    <source>
        <strain evidence="1">FL130A</strain>
    </source>
</reference>
<proteinExistence type="predicted"/>
<keyword evidence="2" id="KW-1185">Reference proteome</keyword>
<evidence type="ECO:0000313" key="2">
    <source>
        <dbReference type="Proteomes" id="UP000789508"/>
    </source>
</evidence>
<organism evidence="1 2">
    <name type="scientific">Ambispora leptoticha</name>
    <dbReference type="NCBI Taxonomy" id="144679"/>
    <lineage>
        <taxon>Eukaryota</taxon>
        <taxon>Fungi</taxon>
        <taxon>Fungi incertae sedis</taxon>
        <taxon>Mucoromycota</taxon>
        <taxon>Glomeromycotina</taxon>
        <taxon>Glomeromycetes</taxon>
        <taxon>Archaeosporales</taxon>
        <taxon>Ambisporaceae</taxon>
        <taxon>Ambispora</taxon>
    </lineage>
</organism>
<sequence length="68" mass="8025">KLQEDLAAIIVEWKEKEGRDIRSLREAFRQTAQRKRVRIARIEVIPQTSELTNSQIASNAKFRKQNNF</sequence>
<gene>
    <name evidence="1" type="ORF">ALEPTO_LOCUS12180</name>
</gene>
<comment type="caution">
    <text evidence="1">The sequence shown here is derived from an EMBL/GenBank/DDBJ whole genome shotgun (WGS) entry which is preliminary data.</text>
</comment>
<dbReference type="Proteomes" id="UP000789508">
    <property type="component" value="Unassembled WGS sequence"/>
</dbReference>
<dbReference type="OrthoDB" id="10413181at2759"/>
<protein>
    <submittedName>
        <fullName evidence="1">7689_t:CDS:1</fullName>
    </submittedName>
</protein>
<dbReference type="AlphaFoldDB" id="A0A9N9I3H9"/>
<feature type="non-terminal residue" evidence="1">
    <location>
        <position position="1"/>
    </location>
</feature>
<dbReference type="EMBL" id="CAJVPS010025365">
    <property type="protein sequence ID" value="CAG8718764.1"/>
    <property type="molecule type" value="Genomic_DNA"/>
</dbReference>
<name>A0A9N9I3H9_9GLOM</name>